<dbReference type="Proteomes" id="UP000215459">
    <property type="component" value="Unassembled WGS sequence"/>
</dbReference>
<reference evidence="2 3" key="1">
    <citation type="submission" date="2017-07" db="EMBL/GenBank/DDBJ databases">
        <title>The genome sequence of Paludifilum halophilum highlights mechanisms for microbial adaptation to high salt environemnts.</title>
        <authorList>
            <person name="Belbahri L."/>
        </authorList>
    </citation>
    <scope>NUCLEOTIDE SEQUENCE [LARGE SCALE GENOMIC DNA]</scope>
    <source>
        <strain evidence="2 3">DSM 102817</strain>
    </source>
</reference>
<keyword evidence="3" id="KW-1185">Reference proteome</keyword>
<dbReference type="PROSITE" id="PS50293">
    <property type="entry name" value="TPR_REGION"/>
    <property type="match status" value="1"/>
</dbReference>
<evidence type="ECO:0000256" key="1">
    <source>
        <dbReference type="PROSITE-ProRule" id="PRU00339"/>
    </source>
</evidence>
<accession>A0A235B6D3</accession>
<name>A0A235B6D3_9BACL</name>
<evidence type="ECO:0000313" key="3">
    <source>
        <dbReference type="Proteomes" id="UP000215459"/>
    </source>
</evidence>
<protein>
    <submittedName>
        <fullName evidence="2">Uncharacterized protein</fullName>
    </submittedName>
</protein>
<comment type="caution">
    <text evidence="2">The sequence shown here is derived from an EMBL/GenBank/DDBJ whole genome shotgun (WGS) entry which is preliminary data.</text>
</comment>
<sequence length="95" mass="11320">MKLAQKYVDEQKTEKALQELDEALRLDPDNFVIRKQRWYLRYPERFNPTIDFEWQREQLNREKKAEAALSQDSVCGPDDCIIPASTMNQERDEQG</sequence>
<dbReference type="EMBL" id="NOWF01000005">
    <property type="protein sequence ID" value="OYD07866.1"/>
    <property type="molecule type" value="Genomic_DNA"/>
</dbReference>
<dbReference type="PROSITE" id="PS50005">
    <property type="entry name" value="TPR"/>
    <property type="match status" value="1"/>
</dbReference>
<keyword evidence="1" id="KW-0802">TPR repeat</keyword>
<feature type="repeat" description="TPR" evidence="1">
    <location>
        <begin position="1"/>
        <end position="30"/>
    </location>
</feature>
<organism evidence="2 3">
    <name type="scientific">Paludifilum halophilum</name>
    <dbReference type="NCBI Taxonomy" id="1642702"/>
    <lineage>
        <taxon>Bacteria</taxon>
        <taxon>Bacillati</taxon>
        <taxon>Bacillota</taxon>
        <taxon>Bacilli</taxon>
        <taxon>Bacillales</taxon>
        <taxon>Thermoactinomycetaceae</taxon>
        <taxon>Paludifilum</taxon>
    </lineage>
</organism>
<gene>
    <name evidence="2" type="ORF">CHM34_09955</name>
</gene>
<dbReference type="InterPro" id="IPR011990">
    <property type="entry name" value="TPR-like_helical_dom_sf"/>
</dbReference>
<dbReference type="InterPro" id="IPR019734">
    <property type="entry name" value="TPR_rpt"/>
</dbReference>
<proteinExistence type="predicted"/>
<evidence type="ECO:0000313" key="2">
    <source>
        <dbReference type="EMBL" id="OYD07866.1"/>
    </source>
</evidence>
<dbReference type="Gene3D" id="1.25.40.10">
    <property type="entry name" value="Tetratricopeptide repeat domain"/>
    <property type="match status" value="1"/>
</dbReference>
<dbReference type="AlphaFoldDB" id="A0A235B6D3"/>